<dbReference type="GO" id="GO:0007165">
    <property type="term" value="P:signal transduction"/>
    <property type="evidence" value="ECO:0007669"/>
    <property type="project" value="UniProtKB-KW"/>
</dbReference>
<dbReference type="EMBL" id="OU899035">
    <property type="protein sequence ID" value="CAH1724158.1"/>
    <property type="molecule type" value="Genomic_DNA"/>
</dbReference>
<gene>
    <name evidence="7" type="ORF">APHIGO_LOCUS5508</name>
</gene>
<sequence>MSNFNRILLKLGYATLVAPSAIVPVIMWFETVKLQEYLQEWRQFQDNYNRVIGESDGTFRIAIVKKRVNRIYQSILLFLLITGVAILWSPSTISDVFVLVCTIKSISTMVFITGFWFVGAIVIEATIDGYKKKLQTDLDGQDGLRFSARSIEDYRLLWLQMSRLVHGVGDYMSATVTFCIFHTTVVVVLSVYALAVWGATLVRLRRYEALASALVALACNATSLYVYCDCGYSQTKKCVDNVILLILKLKSSARWTTSNYIQITLFLNAVNQYQPNVNVIGFYEINRGLLGSILSLLLTYLIVLIQLNSSFTTPSTVEDNNNTIMT</sequence>
<evidence type="ECO:0000313" key="8">
    <source>
        <dbReference type="Proteomes" id="UP001154329"/>
    </source>
</evidence>
<dbReference type="AlphaFoldDB" id="A0A9P0J3C2"/>
<keyword evidence="6" id="KW-0807">Transducer</keyword>
<dbReference type="Proteomes" id="UP001154329">
    <property type="component" value="Chromosome 2"/>
</dbReference>
<accession>A0A9P0J3C2</accession>
<keyword evidence="5 6" id="KW-0472">Membrane</keyword>
<proteinExistence type="inferred from homology"/>
<feature type="transmembrane region" description="Helical" evidence="6">
    <location>
        <begin position="71"/>
        <end position="90"/>
    </location>
</feature>
<evidence type="ECO:0000256" key="1">
    <source>
        <dbReference type="ARBA" id="ARBA00004651"/>
    </source>
</evidence>
<dbReference type="GO" id="GO:0050909">
    <property type="term" value="P:sensory perception of taste"/>
    <property type="evidence" value="ECO:0007669"/>
    <property type="project" value="InterPro"/>
</dbReference>
<dbReference type="InterPro" id="IPR013604">
    <property type="entry name" value="7TM_chemorcpt"/>
</dbReference>
<feature type="transmembrane region" description="Helical" evidence="6">
    <location>
        <begin position="12"/>
        <end position="29"/>
    </location>
</feature>
<keyword evidence="4 6" id="KW-1133">Transmembrane helix</keyword>
<comment type="subcellular location">
    <subcellularLocation>
        <location evidence="1 6">Cell membrane</location>
        <topology evidence="1 6">Multi-pass membrane protein</topology>
    </subcellularLocation>
</comment>
<comment type="function">
    <text evidence="6">Gustatory receptor which mediates acceptance or avoidance behavior, depending on its substrates.</text>
</comment>
<comment type="similarity">
    <text evidence="6">Belongs to the insect chemoreceptor superfamily. Gustatory receptor (GR) family.</text>
</comment>
<dbReference type="GO" id="GO:0005886">
    <property type="term" value="C:plasma membrane"/>
    <property type="evidence" value="ECO:0007669"/>
    <property type="project" value="UniProtKB-SubCell"/>
</dbReference>
<evidence type="ECO:0000256" key="5">
    <source>
        <dbReference type="ARBA" id="ARBA00023136"/>
    </source>
</evidence>
<keyword evidence="3 6" id="KW-0812">Transmembrane</keyword>
<feature type="transmembrane region" description="Helical" evidence="6">
    <location>
        <begin position="171"/>
        <end position="197"/>
    </location>
</feature>
<reference evidence="7" key="2">
    <citation type="submission" date="2022-10" db="EMBL/GenBank/DDBJ databases">
        <authorList>
            <consortium name="ENA_rothamsted_submissions"/>
            <consortium name="culmorum"/>
            <person name="King R."/>
        </authorList>
    </citation>
    <scope>NUCLEOTIDE SEQUENCE</scope>
</reference>
<evidence type="ECO:0000256" key="6">
    <source>
        <dbReference type="RuleBase" id="RU363108"/>
    </source>
</evidence>
<keyword evidence="6" id="KW-0675">Receptor</keyword>
<keyword evidence="8" id="KW-1185">Reference proteome</keyword>
<feature type="transmembrane region" description="Helical" evidence="6">
    <location>
        <begin position="288"/>
        <end position="307"/>
    </location>
</feature>
<name>A0A9P0J3C2_APHGO</name>
<dbReference type="Pfam" id="PF08395">
    <property type="entry name" value="7tm_7"/>
    <property type="match status" value="1"/>
</dbReference>
<organism evidence="7 8">
    <name type="scientific">Aphis gossypii</name>
    <name type="common">Cotton aphid</name>
    <dbReference type="NCBI Taxonomy" id="80765"/>
    <lineage>
        <taxon>Eukaryota</taxon>
        <taxon>Metazoa</taxon>
        <taxon>Ecdysozoa</taxon>
        <taxon>Arthropoda</taxon>
        <taxon>Hexapoda</taxon>
        <taxon>Insecta</taxon>
        <taxon>Pterygota</taxon>
        <taxon>Neoptera</taxon>
        <taxon>Paraneoptera</taxon>
        <taxon>Hemiptera</taxon>
        <taxon>Sternorrhyncha</taxon>
        <taxon>Aphidomorpha</taxon>
        <taxon>Aphidoidea</taxon>
        <taxon>Aphididae</taxon>
        <taxon>Aphidini</taxon>
        <taxon>Aphis</taxon>
        <taxon>Aphis</taxon>
    </lineage>
</organism>
<protein>
    <recommendedName>
        <fullName evidence="6">Gustatory receptor</fullName>
    </recommendedName>
</protein>
<evidence type="ECO:0000313" key="7">
    <source>
        <dbReference type="EMBL" id="CAH1724158.1"/>
    </source>
</evidence>
<comment type="caution">
    <text evidence="6">Lacks conserved residue(s) required for the propagation of feature annotation.</text>
</comment>
<evidence type="ECO:0000256" key="4">
    <source>
        <dbReference type="ARBA" id="ARBA00022989"/>
    </source>
</evidence>
<evidence type="ECO:0000256" key="2">
    <source>
        <dbReference type="ARBA" id="ARBA00022475"/>
    </source>
</evidence>
<feature type="transmembrane region" description="Helical" evidence="6">
    <location>
        <begin position="96"/>
        <end position="123"/>
    </location>
</feature>
<keyword evidence="2 6" id="KW-1003">Cell membrane</keyword>
<reference evidence="7" key="1">
    <citation type="submission" date="2022-02" db="EMBL/GenBank/DDBJ databases">
        <authorList>
            <person name="King R."/>
        </authorList>
    </citation>
    <scope>NUCLEOTIDE SEQUENCE</scope>
</reference>
<evidence type="ECO:0000256" key="3">
    <source>
        <dbReference type="ARBA" id="ARBA00022692"/>
    </source>
</evidence>